<dbReference type="AlphaFoldDB" id="A0AA40KIW7"/>
<evidence type="ECO:0000256" key="3">
    <source>
        <dbReference type="ARBA" id="ARBA00004174"/>
    </source>
</evidence>
<feature type="transmembrane region" description="Helical" evidence="14">
    <location>
        <begin position="6"/>
        <end position="22"/>
    </location>
</feature>
<dbReference type="PANTHER" id="PTHR24292:SF84">
    <property type="entry name" value="CYTOCHROME P450 28A5-RELATED"/>
    <property type="match status" value="1"/>
</dbReference>
<evidence type="ECO:0000256" key="4">
    <source>
        <dbReference type="ARBA" id="ARBA00004406"/>
    </source>
</evidence>
<dbReference type="Proteomes" id="UP001177670">
    <property type="component" value="Unassembled WGS sequence"/>
</dbReference>
<keyword evidence="14" id="KW-0812">Transmembrane</keyword>
<evidence type="ECO:0000256" key="9">
    <source>
        <dbReference type="ARBA" id="ARBA00022848"/>
    </source>
</evidence>
<gene>
    <name evidence="15" type="ORF">K0M31_009900</name>
</gene>
<evidence type="ECO:0000256" key="14">
    <source>
        <dbReference type="SAM" id="Phobius"/>
    </source>
</evidence>
<comment type="function">
    <text evidence="2">May be involved in the metabolism of insect hormones and in the breakdown of synthetic insecticides.</text>
</comment>
<keyword evidence="9" id="KW-0492">Microsome</keyword>
<keyword evidence="11" id="KW-0408">Iron</keyword>
<keyword evidence="10" id="KW-0560">Oxidoreductase</keyword>
<evidence type="ECO:0000256" key="5">
    <source>
        <dbReference type="ARBA" id="ARBA00010617"/>
    </source>
</evidence>
<dbReference type="GO" id="GO:0016705">
    <property type="term" value="F:oxidoreductase activity, acting on paired donors, with incorporation or reduction of molecular oxygen"/>
    <property type="evidence" value="ECO:0007669"/>
    <property type="project" value="InterPro"/>
</dbReference>
<keyword evidence="14" id="KW-1133">Transmembrane helix</keyword>
<keyword evidence="8" id="KW-0256">Endoplasmic reticulum</keyword>
<proteinExistence type="inferred from homology"/>
<evidence type="ECO:0000256" key="6">
    <source>
        <dbReference type="ARBA" id="ARBA00022617"/>
    </source>
</evidence>
<dbReference type="Gene3D" id="1.10.630.10">
    <property type="entry name" value="Cytochrome P450"/>
    <property type="match status" value="1"/>
</dbReference>
<comment type="caution">
    <text evidence="15">The sequence shown here is derived from an EMBL/GenBank/DDBJ whole genome shotgun (WGS) entry which is preliminary data.</text>
</comment>
<dbReference type="GO" id="GO:0005506">
    <property type="term" value="F:iron ion binding"/>
    <property type="evidence" value="ECO:0007669"/>
    <property type="project" value="InterPro"/>
</dbReference>
<comment type="cofactor">
    <cofactor evidence="1">
        <name>heme</name>
        <dbReference type="ChEBI" id="CHEBI:30413"/>
    </cofactor>
</comment>
<evidence type="ECO:0000256" key="10">
    <source>
        <dbReference type="ARBA" id="ARBA00023002"/>
    </source>
</evidence>
<dbReference type="GO" id="GO:0005789">
    <property type="term" value="C:endoplasmic reticulum membrane"/>
    <property type="evidence" value="ECO:0007669"/>
    <property type="project" value="UniProtKB-SubCell"/>
</dbReference>
<evidence type="ECO:0000256" key="8">
    <source>
        <dbReference type="ARBA" id="ARBA00022824"/>
    </source>
</evidence>
<evidence type="ECO:0000256" key="11">
    <source>
        <dbReference type="ARBA" id="ARBA00023004"/>
    </source>
</evidence>
<keyword evidence="13 14" id="KW-0472">Membrane</keyword>
<dbReference type="GO" id="GO:0004497">
    <property type="term" value="F:monooxygenase activity"/>
    <property type="evidence" value="ECO:0007669"/>
    <property type="project" value="UniProtKB-KW"/>
</dbReference>
<accession>A0AA40KIW7</accession>
<evidence type="ECO:0000313" key="16">
    <source>
        <dbReference type="Proteomes" id="UP001177670"/>
    </source>
</evidence>
<dbReference type="InterPro" id="IPR050476">
    <property type="entry name" value="Insect_CytP450_Detox"/>
</dbReference>
<evidence type="ECO:0000256" key="7">
    <source>
        <dbReference type="ARBA" id="ARBA00022723"/>
    </source>
</evidence>
<comment type="subcellular location">
    <subcellularLocation>
        <location evidence="4">Endoplasmic reticulum membrane</location>
        <topology evidence="4">Peripheral membrane protein</topology>
    </subcellularLocation>
    <subcellularLocation>
        <location evidence="3">Microsome membrane</location>
        <topology evidence="3">Peripheral membrane protein</topology>
    </subcellularLocation>
</comment>
<dbReference type="PRINTS" id="PR00464">
    <property type="entry name" value="EP450II"/>
</dbReference>
<keyword evidence="7" id="KW-0479">Metal-binding</keyword>
<evidence type="ECO:0000256" key="2">
    <source>
        <dbReference type="ARBA" id="ARBA00003690"/>
    </source>
</evidence>
<dbReference type="SUPFAM" id="SSF48264">
    <property type="entry name" value="Cytochrome P450"/>
    <property type="match status" value="1"/>
</dbReference>
<organism evidence="15 16">
    <name type="scientific">Melipona bicolor</name>
    <dbReference type="NCBI Taxonomy" id="60889"/>
    <lineage>
        <taxon>Eukaryota</taxon>
        <taxon>Metazoa</taxon>
        <taxon>Ecdysozoa</taxon>
        <taxon>Arthropoda</taxon>
        <taxon>Hexapoda</taxon>
        <taxon>Insecta</taxon>
        <taxon>Pterygota</taxon>
        <taxon>Neoptera</taxon>
        <taxon>Endopterygota</taxon>
        <taxon>Hymenoptera</taxon>
        <taxon>Apocrita</taxon>
        <taxon>Aculeata</taxon>
        <taxon>Apoidea</taxon>
        <taxon>Anthophila</taxon>
        <taxon>Apidae</taxon>
        <taxon>Melipona</taxon>
    </lineage>
</organism>
<keyword evidence="16" id="KW-1185">Reference proteome</keyword>
<dbReference type="GO" id="GO:0020037">
    <property type="term" value="F:heme binding"/>
    <property type="evidence" value="ECO:0007669"/>
    <property type="project" value="InterPro"/>
</dbReference>
<keyword evidence="6" id="KW-0349">Heme</keyword>
<evidence type="ECO:0000256" key="13">
    <source>
        <dbReference type="ARBA" id="ARBA00023136"/>
    </source>
</evidence>
<dbReference type="Pfam" id="PF00067">
    <property type="entry name" value="p450"/>
    <property type="match status" value="1"/>
</dbReference>
<evidence type="ECO:0000256" key="12">
    <source>
        <dbReference type="ARBA" id="ARBA00023033"/>
    </source>
</evidence>
<dbReference type="EMBL" id="JAHYIQ010000024">
    <property type="protein sequence ID" value="KAK1122055.1"/>
    <property type="molecule type" value="Genomic_DNA"/>
</dbReference>
<name>A0AA40KIW7_9HYME</name>
<keyword evidence="12" id="KW-0503">Monooxygenase</keyword>
<protein>
    <recommendedName>
        <fullName evidence="17">Cytochrome P450</fullName>
    </recommendedName>
</protein>
<dbReference type="InterPro" id="IPR002402">
    <property type="entry name" value="Cyt_P450_E_grp-II"/>
</dbReference>
<dbReference type="PANTHER" id="PTHR24292">
    <property type="entry name" value="CYTOCHROME P450"/>
    <property type="match status" value="1"/>
</dbReference>
<sequence length="232" mass="26746">MDYYQLLFAIGPVVLGIYYFYISNYNYWKNRGIPGPKPGLFLGNFWGVITGKYATATVVKNWYHEFKHEPVFGIYEGRAPLLVINDLELVLRRSHQGLFLIYGPRTSNREPLSQHLFLLESERWRPLRSKLSPTFTSGKLKEMFPLIVECAGHLEKFLDRVANNGEPVECREMAAKFTTDVIGNCAFGISMNALEDEDCEFRRMGRKIFTDFRSQARIVCRQIAPSLIKVFG</sequence>
<dbReference type="InterPro" id="IPR001128">
    <property type="entry name" value="Cyt_P450"/>
</dbReference>
<dbReference type="InterPro" id="IPR036396">
    <property type="entry name" value="Cyt_P450_sf"/>
</dbReference>
<evidence type="ECO:0008006" key="17">
    <source>
        <dbReference type="Google" id="ProtNLM"/>
    </source>
</evidence>
<reference evidence="15" key="1">
    <citation type="submission" date="2021-10" db="EMBL/GenBank/DDBJ databases">
        <title>Melipona bicolor Genome sequencing and assembly.</title>
        <authorList>
            <person name="Araujo N.S."/>
            <person name="Arias M.C."/>
        </authorList>
    </citation>
    <scope>NUCLEOTIDE SEQUENCE</scope>
    <source>
        <strain evidence="15">USP_2M_L1-L4_2017</strain>
        <tissue evidence="15">Whole body</tissue>
    </source>
</reference>
<evidence type="ECO:0000256" key="1">
    <source>
        <dbReference type="ARBA" id="ARBA00001971"/>
    </source>
</evidence>
<evidence type="ECO:0000313" key="15">
    <source>
        <dbReference type="EMBL" id="KAK1122055.1"/>
    </source>
</evidence>
<comment type="similarity">
    <text evidence="5">Belongs to the cytochrome P450 family.</text>
</comment>